<evidence type="ECO:0000313" key="1">
    <source>
        <dbReference type="EMBL" id="KKN14466.1"/>
    </source>
</evidence>
<dbReference type="AlphaFoldDB" id="A0A0F9QMX4"/>
<comment type="caution">
    <text evidence="1">The sequence shown here is derived from an EMBL/GenBank/DDBJ whole genome shotgun (WGS) entry which is preliminary data.</text>
</comment>
<name>A0A0F9QMX4_9ZZZZ</name>
<sequence>MGVGKRGGKVSKPVDDLFIAISGILGSRVTAANFRTQLKDVASIRGITGQDKTNIIIEILATLVEMDK</sequence>
<reference evidence="1" key="1">
    <citation type="journal article" date="2015" name="Nature">
        <title>Complex archaea that bridge the gap between prokaryotes and eukaryotes.</title>
        <authorList>
            <person name="Spang A."/>
            <person name="Saw J.H."/>
            <person name="Jorgensen S.L."/>
            <person name="Zaremba-Niedzwiedzka K."/>
            <person name="Martijn J."/>
            <person name="Lind A.E."/>
            <person name="van Eijk R."/>
            <person name="Schleper C."/>
            <person name="Guy L."/>
            <person name="Ettema T.J."/>
        </authorList>
    </citation>
    <scope>NUCLEOTIDE SEQUENCE</scope>
</reference>
<proteinExistence type="predicted"/>
<protein>
    <submittedName>
        <fullName evidence="1">Uncharacterized protein</fullName>
    </submittedName>
</protein>
<organism evidence="1">
    <name type="scientific">marine sediment metagenome</name>
    <dbReference type="NCBI Taxonomy" id="412755"/>
    <lineage>
        <taxon>unclassified sequences</taxon>
        <taxon>metagenomes</taxon>
        <taxon>ecological metagenomes</taxon>
    </lineage>
</organism>
<dbReference type="EMBL" id="LAZR01003814">
    <property type="protein sequence ID" value="KKN14466.1"/>
    <property type="molecule type" value="Genomic_DNA"/>
</dbReference>
<gene>
    <name evidence="1" type="ORF">LCGC14_0995880</name>
</gene>
<accession>A0A0F9QMX4</accession>